<sequence length="61" mass="7104">MEADLDRMEDETDKIKGRGCKLPKKYEHYVKLTYHKNSFMATRNGKMSLNESYSCAAILRS</sequence>
<evidence type="ECO:0000313" key="2">
    <source>
        <dbReference type="Proteomes" id="UP000616547"/>
    </source>
</evidence>
<evidence type="ECO:0000313" key="1">
    <source>
        <dbReference type="EMBL" id="GHW02152.1"/>
    </source>
</evidence>
<dbReference type="EMBL" id="BOCI01000495">
    <property type="protein sequence ID" value="GHW02152.1"/>
    <property type="molecule type" value="Genomic_DNA"/>
</dbReference>
<proteinExistence type="predicted"/>
<dbReference type="Proteomes" id="UP000616547">
    <property type="component" value="Unassembled WGS sequence"/>
</dbReference>
<keyword evidence="2" id="KW-1185">Reference proteome</keyword>
<gene>
    <name evidence="1" type="ORF">lacNasYZ03_18390</name>
</gene>
<organism evidence="1 2">
    <name type="scientific">Lactobacillus nasalidis</name>
    <dbReference type="NCBI Taxonomy" id="2797258"/>
    <lineage>
        <taxon>Bacteria</taxon>
        <taxon>Bacillati</taxon>
        <taxon>Bacillota</taxon>
        <taxon>Bacilli</taxon>
        <taxon>Lactobacillales</taxon>
        <taxon>Lactobacillaceae</taxon>
        <taxon>Lactobacillus</taxon>
    </lineage>
</organism>
<name>A0ABQ3WD63_9LACO</name>
<reference evidence="2" key="1">
    <citation type="submission" date="2021-01" db="EMBL/GenBank/DDBJ databases">
        <title>Draft genome sequence of Nasalis larvatus strain YZ03.</title>
        <authorList>
            <person name="Suzuki-Hashido N."/>
            <person name="Tsuchida S."/>
            <person name="Hayakawa T."/>
        </authorList>
    </citation>
    <scope>NUCLEOTIDE SEQUENCE [LARGE SCALE GENOMIC DNA]</scope>
    <source>
        <strain evidence="2">YZ03</strain>
    </source>
</reference>
<accession>A0ABQ3WD63</accession>
<protein>
    <submittedName>
        <fullName evidence="1">Uncharacterized protein</fullName>
    </submittedName>
</protein>
<comment type="caution">
    <text evidence="1">The sequence shown here is derived from an EMBL/GenBank/DDBJ whole genome shotgun (WGS) entry which is preliminary data.</text>
</comment>